<keyword evidence="2" id="KW-0805">Transcription regulation</keyword>
<comment type="similarity">
    <text evidence="1">Belongs to the sigma-70 factor family. ECF subfamily.</text>
</comment>
<dbReference type="InterPro" id="IPR007627">
    <property type="entry name" value="RNA_pol_sigma70_r2"/>
</dbReference>
<evidence type="ECO:0000256" key="5">
    <source>
        <dbReference type="ARBA" id="ARBA00023163"/>
    </source>
</evidence>
<keyword evidence="4" id="KW-0238">DNA-binding</keyword>
<dbReference type="EMBL" id="BAAARV010000098">
    <property type="protein sequence ID" value="GAA2385619.1"/>
    <property type="molecule type" value="Genomic_DNA"/>
</dbReference>
<evidence type="ECO:0000313" key="9">
    <source>
        <dbReference type="Proteomes" id="UP001501444"/>
    </source>
</evidence>
<accession>A0ABN3HQ67</accession>
<dbReference type="InterPro" id="IPR039425">
    <property type="entry name" value="RNA_pol_sigma-70-like"/>
</dbReference>
<name>A0ABN3HQ67_9ACTN</name>
<reference evidence="8 9" key="1">
    <citation type="journal article" date="2019" name="Int. J. Syst. Evol. Microbiol.">
        <title>The Global Catalogue of Microorganisms (GCM) 10K type strain sequencing project: providing services to taxonomists for standard genome sequencing and annotation.</title>
        <authorList>
            <consortium name="The Broad Institute Genomics Platform"/>
            <consortium name="The Broad Institute Genome Sequencing Center for Infectious Disease"/>
            <person name="Wu L."/>
            <person name="Ma J."/>
        </authorList>
    </citation>
    <scope>NUCLEOTIDE SEQUENCE [LARGE SCALE GENOMIC DNA]</scope>
    <source>
        <strain evidence="8 9">JCM 3272</strain>
    </source>
</reference>
<dbReference type="Proteomes" id="UP001501444">
    <property type="component" value="Unassembled WGS sequence"/>
</dbReference>
<gene>
    <name evidence="8" type="ORF">GCM10010170_095570</name>
</gene>
<keyword evidence="9" id="KW-1185">Reference proteome</keyword>
<feature type="domain" description="RNA polymerase sigma-70 region 2" evidence="6">
    <location>
        <begin position="14"/>
        <end position="78"/>
    </location>
</feature>
<comment type="caution">
    <text evidence="8">The sequence shown here is derived from an EMBL/GenBank/DDBJ whole genome shotgun (WGS) entry which is preliminary data.</text>
</comment>
<dbReference type="PANTHER" id="PTHR43133">
    <property type="entry name" value="RNA POLYMERASE ECF-TYPE SIGMA FACTO"/>
    <property type="match status" value="1"/>
</dbReference>
<dbReference type="SUPFAM" id="SSF88946">
    <property type="entry name" value="Sigma2 domain of RNA polymerase sigma factors"/>
    <property type="match status" value="1"/>
</dbReference>
<dbReference type="InterPro" id="IPR013249">
    <property type="entry name" value="RNA_pol_sigma70_r4_t2"/>
</dbReference>
<evidence type="ECO:0000256" key="1">
    <source>
        <dbReference type="ARBA" id="ARBA00010641"/>
    </source>
</evidence>
<dbReference type="InterPro" id="IPR013325">
    <property type="entry name" value="RNA_pol_sigma_r2"/>
</dbReference>
<dbReference type="InterPro" id="IPR014284">
    <property type="entry name" value="RNA_pol_sigma-70_dom"/>
</dbReference>
<dbReference type="InterPro" id="IPR036388">
    <property type="entry name" value="WH-like_DNA-bd_sf"/>
</dbReference>
<dbReference type="Gene3D" id="1.10.10.10">
    <property type="entry name" value="Winged helix-like DNA-binding domain superfamily/Winged helix DNA-binding domain"/>
    <property type="match status" value="1"/>
</dbReference>
<dbReference type="RefSeq" id="WP_344619368.1">
    <property type="nucleotide sequence ID" value="NZ_BAAARV010000098.1"/>
</dbReference>
<dbReference type="NCBIfam" id="TIGR02937">
    <property type="entry name" value="sigma70-ECF"/>
    <property type="match status" value="1"/>
</dbReference>
<dbReference type="InterPro" id="IPR013324">
    <property type="entry name" value="RNA_pol_sigma_r3/r4-like"/>
</dbReference>
<dbReference type="Pfam" id="PF04542">
    <property type="entry name" value="Sigma70_r2"/>
    <property type="match status" value="1"/>
</dbReference>
<evidence type="ECO:0000259" key="6">
    <source>
        <dbReference type="Pfam" id="PF04542"/>
    </source>
</evidence>
<dbReference type="Gene3D" id="1.10.1740.10">
    <property type="match status" value="1"/>
</dbReference>
<feature type="domain" description="RNA polymerase sigma factor 70 region 4 type 2" evidence="7">
    <location>
        <begin position="103"/>
        <end position="155"/>
    </location>
</feature>
<sequence length="168" mass="19033">MKVDEERRYVEYVAARLPWIRKVAFLLCQDWHRADDIAQAAITRLYLHWRRADGADSLDAYVRTMVVRVFLSERRSGWASRVDLRAEPQDRPGPADDDPAMRLAVRRALAEVPPRQRAALVLRYYCDLSVEDAAEALGCSTGTVKSQTARGLEALRRALDAHQVGIEG</sequence>
<dbReference type="SUPFAM" id="SSF88659">
    <property type="entry name" value="Sigma3 and sigma4 domains of RNA polymerase sigma factors"/>
    <property type="match status" value="1"/>
</dbReference>
<keyword evidence="3" id="KW-0731">Sigma factor</keyword>
<evidence type="ECO:0000313" key="8">
    <source>
        <dbReference type="EMBL" id="GAA2385619.1"/>
    </source>
</evidence>
<dbReference type="PANTHER" id="PTHR43133:SF50">
    <property type="entry name" value="ECF RNA POLYMERASE SIGMA FACTOR SIGM"/>
    <property type="match status" value="1"/>
</dbReference>
<evidence type="ECO:0000256" key="2">
    <source>
        <dbReference type="ARBA" id="ARBA00023015"/>
    </source>
</evidence>
<evidence type="ECO:0000256" key="4">
    <source>
        <dbReference type="ARBA" id="ARBA00023125"/>
    </source>
</evidence>
<dbReference type="Pfam" id="PF08281">
    <property type="entry name" value="Sigma70_r4_2"/>
    <property type="match status" value="1"/>
</dbReference>
<protein>
    <submittedName>
        <fullName evidence="8">SigE family RNA polymerase sigma factor</fullName>
    </submittedName>
</protein>
<evidence type="ECO:0000256" key="3">
    <source>
        <dbReference type="ARBA" id="ARBA00023082"/>
    </source>
</evidence>
<keyword evidence="5" id="KW-0804">Transcription</keyword>
<organism evidence="8 9">
    <name type="scientific">Dactylosporangium salmoneum</name>
    <dbReference type="NCBI Taxonomy" id="53361"/>
    <lineage>
        <taxon>Bacteria</taxon>
        <taxon>Bacillati</taxon>
        <taxon>Actinomycetota</taxon>
        <taxon>Actinomycetes</taxon>
        <taxon>Micromonosporales</taxon>
        <taxon>Micromonosporaceae</taxon>
        <taxon>Dactylosporangium</taxon>
    </lineage>
</organism>
<proteinExistence type="inferred from homology"/>
<dbReference type="CDD" id="cd06171">
    <property type="entry name" value="Sigma70_r4"/>
    <property type="match status" value="1"/>
</dbReference>
<evidence type="ECO:0000259" key="7">
    <source>
        <dbReference type="Pfam" id="PF08281"/>
    </source>
</evidence>